<dbReference type="Proteomes" id="UP000007110">
    <property type="component" value="Unassembled WGS sequence"/>
</dbReference>
<dbReference type="AlphaFoldDB" id="A0A7M7HJX4"/>
<keyword evidence="4" id="KW-1185">Reference proteome</keyword>
<keyword evidence="2" id="KW-0732">Signal</keyword>
<sequence>MQRVLVILIISMILVAGVLDGADAWGRRRRRRFAGLERETTDMPEEISSLKVKKEEDNQVQEEDLEENKSHADRRPYWA</sequence>
<dbReference type="EnsemblMetazoa" id="XM_011684502">
    <property type="protein sequence ID" value="XP_011682804"/>
    <property type="gene ID" value="LOC105446980"/>
</dbReference>
<reference evidence="4" key="1">
    <citation type="submission" date="2015-02" db="EMBL/GenBank/DDBJ databases">
        <title>Genome sequencing for Strongylocentrotus purpuratus.</title>
        <authorList>
            <person name="Murali S."/>
            <person name="Liu Y."/>
            <person name="Vee V."/>
            <person name="English A."/>
            <person name="Wang M."/>
            <person name="Skinner E."/>
            <person name="Han Y."/>
            <person name="Muzny D.M."/>
            <person name="Worley K.C."/>
            <person name="Gibbs R.A."/>
        </authorList>
    </citation>
    <scope>NUCLEOTIDE SEQUENCE</scope>
</reference>
<accession>A0A7M7HJX4</accession>
<proteinExistence type="predicted"/>
<feature type="compositionally biased region" description="Basic and acidic residues" evidence="1">
    <location>
        <begin position="67"/>
        <end position="79"/>
    </location>
</feature>
<evidence type="ECO:0000256" key="2">
    <source>
        <dbReference type="SAM" id="SignalP"/>
    </source>
</evidence>
<feature type="region of interest" description="Disordered" evidence="1">
    <location>
        <begin position="36"/>
        <end position="79"/>
    </location>
</feature>
<evidence type="ECO:0000256" key="1">
    <source>
        <dbReference type="SAM" id="MobiDB-lite"/>
    </source>
</evidence>
<name>A0A7M7HJX4_STRPU</name>
<dbReference type="RefSeq" id="XP_011682804.1">
    <property type="nucleotide sequence ID" value="XM_011684502.2"/>
</dbReference>
<reference evidence="3" key="2">
    <citation type="submission" date="2021-01" db="UniProtKB">
        <authorList>
            <consortium name="EnsemblMetazoa"/>
        </authorList>
    </citation>
    <scope>IDENTIFICATION</scope>
</reference>
<feature type="signal peptide" evidence="2">
    <location>
        <begin position="1"/>
        <end position="24"/>
    </location>
</feature>
<evidence type="ECO:0000313" key="3">
    <source>
        <dbReference type="EnsemblMetazoa" id="XP_011682804"/>
    </source>
</evidence>
<dbReference type="KEGG" id="spu:105446980"/>
<organism evidence="3 4">
    <name type="scientific">Strongylocentrotus purpuratus</name>
    <name type="common">Purple sea urchin</name>
    <dbReference type="NCBI Taxonomy" id="7668"/>
    <lineage>
        <taxon>Eukaryota</taxon>
        <taxon>Metazoa</taxon>
        <taxon>Echinodermata</taxon>
        <taxon>Eleutherozoa</taxon>
        <taxon>Echinozoa</taxon>
        <taxon>Echinoidea</taxon>
        <taxon>Euechinoidea</taxon>
        <taxon>Echinacea</taxon>
        <taxon>Camarodonta</taxon>
        <taxon>Echinidea</taxon>
        <taxon>Strongylocentrotidae</taxon>
        <taxon>Strongylocentrotus</taxon>
    </lineage>
</organism>
<dbReference type="InParanoid" id="A0A7M7HJX4"/>
<feature type="chain" id="PRO_5029445728" evidence="2">
    <location>
        <begin position="25"/>
        <end position="79"/>
    </location>
</feature>
<evidence type="ECO:0000313" key="4">
    <source>
        <dbReference type="Proteomes" id="UP000007110"/>
    </source>
</evidence>
<protein>
    <submittedName>
        <fullName evidence="3">Uncharacterized protein</fullName>
    </submittedName>
</protein>
<dbReference type="GeneID" id="105446980"/>